<organism evidence="1 2">
    <name type="scientific">Pelagirhabdus alkalitolerans</name>
    <dbReference type="NCBI Taxonomy" id="1612202"/>
    <lineage>
        <taxon>Bacteria</taxon>
        <taxon>Bacillati</taxon>
        <taxon>Bacillota</taxon>
        <taxon>Bacilli</taxon>
        <taxon>Bacillales</taxon>
        <taxon>Bacillaceae</taxon>
        <taxon>Pelagirhabdus</taxon>
    </lineage>
</organism>
<dbReference type="EMBL" id="FMYI01000004">
    <property type="protein sequence ID" value="SDC05838.1"/>
    <property type="molecule type" value="Genomic_DNA"/>
</dbReference>
<name>A0A1G6IH83_9BACI</name>
<evidence type="ECO:0000313" key="1">
    <source>
        <dbReference type="EMBL" id="SDC05838.1"/>
    </source>
</evidence>
<reference evidence="2" key="1">
    <citation type="submission" date="2016-09" db="EMBL/GenBank/DDBJ databases">
        <authorList>
            <person name="Varghese N."/>
            <person name="Submissions S."/>
        </authorList>
    </citation>
    <scope>NUCLEOTIDE SEQUENCE [LARGE SCALE GENOMIC DNA]</scope>
    <source>
        <strain evidence="2">S5</strain>
    </source>
</reference>
<keyword evidence="2" id="KW-1185">Reference proteome</keyword>
<evidence type="ECO:0000313" key="2">
    <source>
        <dbReference type="Proteomes" id="UP000242949"/>
    </source>
</evidence>
<dbReference type="AlphaFoldDB" id="A0A1G6IH83"/>
<dbReference type="STRING" id="1612202.SAMN05421734_10434"/>
<dbReference type="NCBIfam" id="NF040878">
    <property type="entry name" value="SE1561_fam"/>
    <property type="match status" value="1"/>
</dbReference>
<accession>A0A1G6IH83</accession>
<protein>
    <submittedName>
        <fullName evidence="1">Uncharacterized protein</fullName>
    </submittedName>
</protein>
<dbReference type="Proteomes" id="UP000242949">
    <property type="component" value="Unassembled WGS sequence"/>
</dbReference>
<gene>
    <name evidence="1" type="ORF">SAMN05421734_10434</name>
</gene>
<dbReference type="RefSeq" id="WP_176759237.1">
    <property type="nucleotide sequence ID" value="NZ_FMYI01000004.1"/>
</dbReference>
<proteinExistence type="predicted"/>
<dbReference type="InterPro" id="IPR047670">
    <property type="entry name" value="YfjT-like"/>
</dbReference>
<sequence>MNQQDKVNQLKTQLQTFLNQLDQLEPEETSVEDIDRLLKIIEDMENKLR</sequence>